<proteinExistence type="predicted"/>
<accession>A0A8S9MGG2</accession>
<protein>
    <submittedName>
        <fullName evidence="1">Uncharacterized protein</fullName>
    </submittedName>
</protein>
<comment type="caution">
    <text evidence="1">The sequence shown here is derived from an EMBL/GenBank/DDBJ whole genome shotgun (WGS) entry which is preliminary data.</text>
</comment>
<dbReference type="AlphaFoldDB" id="A0A8S9MGG2"/>
<evidence type="ECO:0000313" key="1">
    <source>
        <dbReference type="EMBL" id="KAF2618132.1"/>
    </source>
</evidence>
<evidence type="ECO:0000313" key="2">
    <source>
        <dbReference type="Proteomes" id="UP000712281"/>
    </source>
</evidence>
<sequence>MCRLGKHSCRKLQVSAAISRGIDDGERSHVMMIHGNRASTEGTSFPIRLRLRRRDWGLWIVEMFGDNA</sequence>
<dbReference type="EMBL" id="QGKW02000007">
    <property type="protein sequence ID" value="KAF2618132.1"/>
    <property type="molecule type" value="Genomic_DNA"/>
</dbReference>
<organism evidence="1 2">
    <name type="scientific">Brassica cretica</name>
    <name type="common">Mustard</name>
    <dbReference type="NCBI Taxonomy" id="69181"/>
    <lineage>
        <taxon>Eukaryota</taxon>
        <taxon>Viridiplantae</taxon>
        <taxon>Streptophyta</taxon>
        <taxon>Embryophyta</taxon>
        <taxon>Tracheophyta</taxon>
        <taxon>Spermatophyta</taxon>
        <taxon>Magnoliopsida</taxon>
        <taxon>eudicotyledons</taxon>
        <taxon>Gunneridae</taxon>
        <taxon>Pentapetalae</taxon>
        <taxon>rosids</taxon>
        <taxon>malvids</taxon>
        <taxon>Brassicales</taxon>
        <taxon>Brassicaceae</taxon>
        <taxon>Brassiceae</taxon>
        <taxon>Brassica</taxon>
    </lineage>
</organism>
<reference evidence="1" key="1">
    <citation type="submission" date="2019-12" db="EMBL/GenBank/DDBJ databases">
        <title>Genome sequencing and annotation of Brassica cretica.</title>
        <authorList>
            <person name="Studholme D.J."/>
            <person name="Sarris P.F."/>
        </authorList>
    </citation>
    <scope>NUCLEOTIDE SEQUENCE</scope>
    <source>
        <strain evidence="1">PFS-001/15</strain>
        <tissue evidence="1">Leaf</tissue>
    </source>
</reference>
<dbReference type="Proteomes" id="UP000712281">
    <property type="component" value="Unassembled WGS sequence"/>
</dbReference>
<gene>
    <name evidence="1" type="ORF">F2Q68_00038902</name>
</gene>
<name>A0A8S9MGG2_BRACR</name>